<comment type="caution">
    <text evidence="2">The sequence shown here is derived from an EMBL/GenBank/DDBJ whole genome shotgun (WGS) entry which is preliminary data.</text>
</comment>
<feature type="region of interest" description="Disordered" evidence="1">
    <location>
        <begin position="110"/>
        <end position="136"/>
    </location>
</feature>
<protein>
    <submittedName>
        <fullName evidence="2">Uncharacterized protein</fullName>
    </submittedName>
</protein>
<dbReference type="Proteomes" id="UP001341840">
    <property type="component" value="Unassembled WGS sequence"/>
</dbReference>
<feature type="region of interest" description="Disordered" evidence="1">
    <location>
        <begin position="73"/>
        <end position="96"/>
    </location>
</feature>
<feature type="compositionally biased region" description="Polar residues" evidence="1">
    <location>
        <begin position="75"/>
        <end position="87"/>
    </location>
</feature>
<keyword evidence="3" id="KW-1185">Reference proteome</keyword>
<organism evidence="2 3">
    <name type="scientific">Stylosanthes scabra</name>
    <dbReference type="NCBI Taxonomy" id="79078"/>
    <lineage>
        <taxon>Eukaryota</taxon>
        <taxon>Viridiplantae</taxon>
        <taxon>Streptophyta</taxon>
        <taxon>Embryophyta</taxon>
        <taxon>Tracheophyta</taxon>
        <taxon>Spermatophyta</taxon>
        <taxon>Magnoliopsida</taxon>
        <taxon>eudicotyledons</taxon>
        <taxon>Gunneridae</taxon>
        <taxon>Pentapetalae</taxon>
        <taxon>rosids</taxon>
        <taxon>fabids</taxon>
        <taxon>Fabales</taxon>
        <taxon>Fabaceae</taxon>
        <taxon>Papilionoideae</taxon>
        <taxon>50 kb inversion clade</taxon>
        <taxon>dalbergioids sensu lato</taxon>
        <taxon>Dalbergieae</taxon>
        <taxon>Pterocarpus clade</taxon>
        <taxon>Stylosanthes</taxon>
    </lineage>
</organism>
<dbReference type="EMBL" id="JASCZI010151593">
    <property type="protein sequence ID" value="MED6173637.1"/>
    <property type="molecule type" value="Genomic_DNA"/>
</dbReference>
<gene>
    <name evidence="2" type="ORF">PIB30_061515</name>
</gene>
<reference evidence="2 3" key="1">
    <citation type="journal article" date="2023" name="Plants (Basel)">
        <title>Bridging the Gap: Combining Genomics and Transcriptomics Approaches to Understand Stylosanthes scabra, an Orphan Legume from the Brazilian Caatinga.</title>
        <authorList>
            <person name="Ferreira-Neto J.R.C."/>
            <person name="da Silva M.D."/>
            <person name="Binneck E."/>
            <person name="de Melo N.F."/>
            <person name="da Silva R.H."/>
            <person name="de Melo A.L.T.M."/>
            <person name="Pandolfi V."/>
            <person name="Bustamante F.O."/>
            <person name="Brasileiro-Vidal A.C."/>
            <person name="Benko-Iseppon A.M."/>
        </authorList>
    </citation>
    <scope>NUCLEOTIDE SEQUENCE [LARGE SCALE GENOMIC DNA]</scope>
    <source>
        <tissue evidence="2">Leaves</tissue>
    </source>
</reference>
<name>A0ABU6VL23_9FABA</name>
<evidence type="ECO:0000256" key="1">
    <source>
        <dbReference type="SAM" id="MobiDB-lite"/>
    </source>
</evidence>
<sequence length="136" mass="14958">MVCRLWAFHHVTAEHSNIMQHSDSIQTPDQLYIGPPIHILISSREVLRESIGTSPKHVFLSLLLLSFSKYRRHSPNQTSNTLHSNTEPAKDIAPGSSNQVLISDWASELDDTGAPVDSASSPEATSYLGSVPNKLK</sequence>
<evidence type="ECO:0000313" key="3">
    <source>
        <dbReference type="Proteomes" id="UP001341840"/>
    </source>
</evidence>
<feature type="compositionally biased region" description="Polar residues" evidence="1">
    <location>
        <begin position="118"/>
        <end position="128"/>
    </location>
</feature>
<evidence type="ECO:0000313" key="2">
    <source>
        <dbReference type="EMBL" id="MED6173637.1"/>
    </source>
</evidence>
<accession>A0ABU6VL23</accession>
<proteinExistence type="predicted"/>